<dbReference type="PANTHER" id="PTHR30069">
    <property type="entry name" value="TONB-DEPENDENT OUTER MEMBRANE RECEPTOR"/>
    <property type="match status" value="1"/>
</dbReference>
<keyword evidence="2 8" id="KW-0813">Transport</keyword>
<comment type="similarity">
    <text evidence="8 9">Belongs to the TonB-dependent receptor family.</text>
</comment>
<feature type="chain" id="PRO_5041196851" evidence="10">
    <location>
        <begin position="27"/>
        <end position="751"/>
    </location>
</feature>
<dbReference type="InterPro" id="IPR000531">
    <property type="entry name" value="Beta-barrel_TonB"/>
</dbReference>
<dbReference type="Pfam" id="PF00593">
    <property type="entry name" value="TonB_dep_Rec_b-barrel"/>
    <property type="match status" value="1"/>
</dbReference>
<dbReference type="Gene3D" id="2.60.40.1120">
    <property type="entry name" value="Carboxypeptidase-like, regulatory domain"/>
    <property type="match status" value="1"/>
</dbReference>
<keyword evidence="13" id="KW-0675">Receptor</keyword>
<keyword evidence="3 8" id="KW-1134">Transmembrane beta strand</keyword>
<feature type="signal peptide" evidence="10">
    <location>
        <begin position="1"/>
        <end position="26"/>
    </location>
</feature>
<dbReference type="InterPro" id="IPR012910">
    <property type="entry name" value="Plug_dom"/>
</dbReference>
<sequence length="751" mass="80745">MLPRPQSVLLGLVLLGLAGASSAVEAQAVLHGRVTDAAGTPIPNANVYVNETAQGVATDEDGRYRLTSLSAGTYTMTVSAIGFQTVKERLALEKGETRAWNVSLTTEVVRQDEVVVTGTMRETYVKESPVQVDVVGTDRLQQGRASSNFMDLIGSVGGLTTQLNCGVCGTNAIRVNGVEGANTAVLIDGMPIMGALASVYGLNGISPSIIDQVEVIKGPQSTLYGTQALGGVVNVLTKDPANTPTLSTHAYAKSTGEGSISLAASPEADRVKGFVSGTAVRMENDFDDNDDGFSDTARRSRLALFGKGTLSGPDGERRASVAAKFYGENRTGGPPNFTDDLRGSDVIYGESIYTRRGELMAEAWPPGLDRRLRLSGALTYHDQDSYYGTEHYVGTQKIAFGQATWNQEVSASLRVLAGASARYDVYDDNTPATATAEHRLIPGVFGQGEYAIGALTVLGGLRLDHHEEHGLVTAPRFSAKYRPTEATTVRASVGTGFRVVNVFTEDHAALTGSREVVFEESLDPERSRSVTVSLEQIIPFGANPLTLSIDGFYTRFSNKIIPNYDRSPNLIVYENLDGFSVTRGFSVGGNQNFTSIPLTYNASFTVSDVYTQDAGRRRSVTYAPDFTGSFGATYTLSPIGVEVEYAGRLTGPKRMPDYYVESFGRDRWSPTHATHDLKIKKEFLDVSGPTGIGVDTYLSVENILNYTQGSPLVDASAPFDRDNDGRPFDTIYTWGPMVGRTVSVGVRVNVR</sequence>
<dbReference type="Gene3D" id="2.40.170.20">
    <property type="entry name" value="TonB-dependent receptor, beta-barrel domain"/>
    <property type="match status" value="1"/>
</dbReference>
<comment type="caution">
    <text evidence="13">The sequence shown here is derived from an EMBL/GenBank/DDBJ whole genome shotgun (WGS) entry which is preliminary data.</text>
</comment>
<evidence type="ECO:0000256" key="3">
    <source>
        <dbReference type="ARBA" id="ARBA00022452"/>
    </source>
</evidence>
<dbReference type="InterPro" id="IPR008969">
    <property type="entry name" value="CarboxyPept-like_regulatory"/>
</dbReference>
<dbReference type="EMBL" id="JANUAU010000003">
    <property type="protein sequence ID" value="MCS3677261.1"/>
    <property type="molecule type" value="Genomic_DNA"/>
</dbReference>
<organism evidence="13 15">
    <name type="scientific">Salinibacter ruber</name>
    <dbReference type="NCBI Taxonomy" id="146919"/>
    <lineage>
        <taxon>Bacteria</taxon>
        <taxon>Pseudomonadati</taxon>
        <taxon>Rhodothermota</taxon>
        <taxon>Rhodothermia</taxon>
        <taxon>Rhodothermales</taxon>
        <taxon>Salinibacteraceae</taxon>
        <taxon>Salinibacter</taxon>
    </lineage>
</organism>
<comment type="subcellular location">
    <subcellularLocation>
        <location evidence="1 8">Cell outer membrane</location>
        <topology evidence="1 8">Multi-pass membrane protein</topology>
    </subcellularLocation>
</comment>
<evidence type="ECO:0000256" key="1">
    <source>
        <dbReference type="ARBA" id="ARBA00004571"/>
    </source>
</evidence>
<dbReference type="InterPro" id="IPR036942">
    <property type="entry name" value="Beta-barrel_TonB_sf"/>
</dbReference>
<evidence type="ECO:0000313" key="15">
    <source>
        <dbReference type="Proteomes" id="UP001155027"/>
    </source>
</evidence>
<evidence type="ECO:0000259" key="12">
    <source>
        <dbReference type="Pfam" id="PF07715"/>
    </source>
</evidence>
<dbReference type="Pfam" id="PF07715">
    <property type="entry name" value="Plug"/>
    <property type="match status" value="1"/>
</dbReference>
<dbReference type="AlphaFoldDB" id="A0A9X2Q0G1"/>
<dbReference type="Proteomes" id="UP001155027">
    <property type="component" value="Unassembled WGS sequence"/>
</dbReference>
<dbReference type="SUPFAM" id="SSF49464">
    <property type="entry name" value="Carboxypeptidase regulatory domain-like"/>
    <property type="match status" value="1"/>
</dbReference>
<proteinExistence type="inferred from homology"/>
<evidence type="ECO:0000256" key="8">
    <source>
        <dbReference type="PROSITE-ProRule" id="PRU01360"/>
    </source>
</evidence>
<keyword evidence="10" id="KW-0732">Signal</keyword>
<evidence type="ECO:0000256" key="10">
    <source>
        <dbReference type="SAM" id="SignalP"/>
    </source>
</evidence>
<dbReference type="GO" id="GO:0044718">
    <property type="term" value="P:siderophore transmembrane transport"/>
    <property type="evidence" value="ECO:0007669"/>
    <property type="project" value="TreeGrafter"/>
</dbReference>
<keyword evidence="7 8" id="KW-0998">Cell outer membrane</keyword>
<dbReference type="Pfam" id="PF13715">
    <property type="entry name" value="CarbopepD_reg_2"/>
    <property type="match status" value="1"/>
</dbReference>
<evidence type="ECO:0000259" key="11">
    <source>
        <dbReference type="Pfam" id="PF00593"/>
    </source>
</evidence>
<dbReference type="SUPFAM" id="SSF56935">
    <property type="entry name" value="Porins"/>
    <property type="match status" value="1"/>
</dbReference>
<dbReference type="RefSeq" id="WP_259071418.1">
    <property type="nucleotide sequence ID" value="NZ_JANTZB010000007.1"/>
</dbReference>
<accession>A0A9X2Q0G1</accession>
<dbReference type="PROSITE" id="PS52016">
    <property type="entry name" value="TONB_DEPENDENT_REC_3"/>
    <property type="match status" value="1"/>
</dbReference>
<reference evidence="13" key="1">
    <citation type="submission" date="2022-08" db="EMBL/GenBank/DDBJ databases">
        <title>Genomic Encyclopedia of Type Strains, Phase V (KMG-V): Genome sequencing to study the core and pangenomes of soil and plant-associated prokaryotes.</title>
        <authorList>
            <person name="Whitman W."/>
        </authorList>
    </citation>
    <scope>NUCLEOTIDE SEQUENCE</scope>
    <source>
        <strain evidence="13">0</strain>
        <strain evidence="14">SP2017</strain>
    </source>
</reference>
<keyword evidence="6 8" id="KW-0472">Membrane</keyword>
<dbReference type="Gene3D" id="2.170.130.10">
    <property type="entry name" value="TonB-dependent receptor, plug domain"/>
    <property type="match status" value="1"/>
</dbReference>
<evidence type="ECO:0000256" key="9">
    <source>
        <dbReference type="RuleBase" id="RU003357"/>
    </source>
</evidence>
<keyword evidence="4 8" id="KW-0812">Transmembrane</keyword>
<evidence type="ECO:0000256" key="5">
    <source>
        <dbReference type="ARBA" id="ARBA00023077"/>
    </source>
</evidence>
<evidence type="ECO:0000256" key="2">
    <source>
        <dbReference type="ARBA" id="ARBA00022448"/>
    </source>
</evidence>
<dbReference type="InterPro" id="IPR039426">
    <property type="entry name" value="TonB-dep_rcpt-like"/>
</dbReference>
<dbReference type="GO" id="GO:0009279">
    <property type="term" value="C:cell outer membrane"/>
    <property type="evidence" value="ECO:0007669"/>
    <property type="project" value="UniProtKB-SubCell"/>
</dbReference>
<dbReference type="PANTHER" id="PTHR30069:SF57">
    <property type="entry name" value="TONB-DEPENDENT RECEPTOR"/>
    <property type="match status" value="1"/>
</dbReference>
<feature type="domain" description="TonB-dependent receptor-like beta-barrel" evidence="11">
    <location>
        <begin position="355"/>
        <end position="681"/>
    </location>
</feature>
<dbReference type="EMBL" id="JANUBB010000001">
    <property type="protein sequence ID" value="MCS3950187.1"/>
    <property type="molecule type" value="Genomic_DNA"/>
</dbReference>
<gene>
    <name evidence="13" type="ORF">GGP71_001177</name>
    <name evidence="14" type="ORF">GGP83_000113</name>
</gene>
<evidence type="ECO:0000313" key="14">
    <source>
        <dbReference type="EMBL" id="MCS3950187.1"/>
    </source>
</evidence>
<evidence type="ECO:0000256" key="7">
    <source>
        <dbReference type="ARBA" id="ARBA00023237"/>
    </source>
</evidence>
<evidence type="ECO:0000256" key="4">
    <source>
        <dbReference type="ARBA" id="ARBA00022692"/>
    </source>
</evidence>
<evidence type="ECO:0000256" key="6">
    <source>
        <dbReference type="ARBA" id="ARBA00023136"/>
    </source>
</evidence>
<feature type="domain" description="TonB-dependent receptor plug" evidence="12">
    <location>
        <begin position="126"/>
        <end position="232"/>
    </location>
</feature>
<dbReference type="InterPro" id="IPR037066">
    <property type="entry name" value="Plug_dom_sf"/>
</dbReference>
<dbReference type="GO" id="GO:0015344">
    <property type="term" value="F:siderophore uptake transmembrane transporter activity"/>
    <property type="evidence" value="ECO:0007669"/>
    <property type="project" value="TreeGrafter"/>
</dbReference>
<dbReference type="Proteomes" id="UP001155010">
    <property type="component" value="Unassembled WGS sequence"/>
</dbReference>
<name>A0A9X2Q0G1_9BACT</name>
<evidence type="ECO:0000313" key="13">
    <source>
        <dbReference type="EMBL" id="MCS3677261.1"/>
    </source>
</evidence>
<protein>
    <submittedName>
        <fullName evidence="13">Outer membrane receptor for ferrienterochelin and colicins</fullName>
    </submittedName>
</protein>
<keyword evidence="5 9" id="KW-0798">TonB box</keyword>